<gene>
    <name evidence="2" type="ORF">PGTUg99_024838</name>
</gene>
<dbReference type="EMBL" id="VDEP01000140">
    <property type="protein sequence ID" value="KAA1128687.1"/>
    <property type="molecule type" value="Genomic_DNA"/>
</dbReference>
<comment type="caution">
    <text evidence="2">The sequence shown here is derived from an EMBL/GenBank/DDBJ whole genome shotgun (WGS) entry which is preliminary data.</text>
</comment>
<reference evidence="2 3" key="1">
    <citation type="submission" date="2019-05" db="EMBL/GenBank/DDBJ databases">
        <title>Emergence of the Ug99 lineage of the wheat stem rust pathogen through somatic hybridization.</title>
        <authorList>
            <person name="Li F."/>
            <person name="Upadhyaya N.M."/>
            <person name="Sperschneider J."/>
            <person name="Matny O."/>
            <person name="Nguyen-Phuc H."/>
            <person name="Mago R."/>
            <person name="Raley C."/>
            <person name="Miller M.E."/>
            <person name="Silverstein K.A.T."/>
            <person name="Henningsen E."/>
            <person name="Hirsch C.D."/>
            <person name="Visser B."/>
            <person name="Pretorius Z.A."/>
            <person name="Steffenson B.J."/>
            <person name="Schwessinger B."/>
            <person name="Dodds P.N."/>
            <person name="Figueroa M."/>
        </authorList>
    </citation>
    <scope>NUCLEOTIDE SEQUENCE [LARGE SCALE GENOMIC DNA]</scope>
    <source>
        <strain evidence="2 3">Ug99</strain>
    </source>
</reference>
<protein>
    <submittedName>
        <fullName evidence="2">Uncharacterized protein</fullName>
    </submittedName>
</protein>
<evidence type="ECO:0000313" key="3">
    <source>
        <dbReference type="Proteomes" id="UP000325313"/>
    </source>
</evidence>
<evidence type="ECO:0000313" key="2">
    <source>
        <dbReference type="EMBL" id="KAA1128687.1"/>
    </source>
</evidence>
<proteinExistence type="predicted"/>
<dbReference type="Proteomes" id="UP000325313">
    <property type="component" value="Unassembled WGS sequence"/>
</dbReference>
<sequence length="116" mass="12878">MSREADRIKKSGGFRIGTSSVEFAPSQSQSGETHVDLQSKKCSNAAAWPAMLAGCDRHSANMAQQVSKVDHFMNRKGPASTCSRKHPGWRSPQSRRRPVIELERVRNNDRQISTGL</sequence>
<accession>A0A5B0RSY5</accession>
<organism evidence="2 3">
    <name type="scientific">Puccinia graminis f. sp. tritici</name>
    <dbReference type="NCBI Taxonomy" id="56615"/>
    <lineage>
        <taxon>Eukaryota</taxon>
        <taxon>Fungi</taxon>
        <taxon>Dikarya</taxon>
        <taxon>Basidiomycota</taxon>
        <taxon>Pucciniomycotina</taxon>
        <taxon>Pucciniomycetes</taxon>
        <taxon>Pucciniales</taxon>
        <taxon>Pucciniaceae</taxon>
        <taxon>Puccinia</taxon>
    </lineage>
</organism>
<name>A0A5B0RSY5_PUCGR</name>
<feature type="compositionally biased region" description="Basic residues" evidence="1">
    <location>
        <begin position="83"/>
        <end position="97"/>
    </location>
</feature>
<feature type="compositionally biased region" description="Polar residues" evidence="1">
    <location>
        <begin position="18"/>
        <end position="32"/>
    </location>
</feature>
<dbReference type="AlphaFoldDB" id="A0A5B0RSY5"/>
<feature type="region of interest" description="Disordered" evidence="1">
    <location>
        <begin position="18"/>
        <end position="39"/>
    </location>
</feature>
<feature type="region of interest" description="Disordered" evidence="1">
    <location>
        <begin position="75"/>
        <end position="100"/>
    </location>
</feature>
<evidence type="ECO:0000256" key="1">
    <source>
        <dbReference type="SAM" id="MobiDB-lite"/>
    </source>
</evidence>